<organism evidence="2 3">
    <name type="scientific">Actinoallomurus vinaceus</name>
    <dbReference type="NCBI Taxonomy" id="1080074"/>
    <lineage>
        <taxon>Bacteria</taxon>
        <taxon>Bacillati</taxon>
        <taxon>Actinomycetota</taxon>
        <taxon>Actinomycetes</taxon>
        <taxon>Streptosporangiales</taxon>
        <taxon>Thermomonosporaceae</taxon>
        <taxon>Actinoallomurus</taxon>
    </lineage>
</organism>
<dbReference type="InterPro" id="IPR006680">
    <property type="entry name" value="Amidohydro-rel"/>
</dbReference>
<dbReference type="EMBL" id="BAABHK010000002">
    <property type="protein sequence ID" value="GAA4623666.1"/>
    <property type="molecule type" value="Genomic_DNA"/>
</dbReference>
<keyword evidence="3" id="KW-1185">Reference proteome</keyword>
<dbReference type="Proteomes" id="UP001501442">
    <property type="component" value="Unassembled WGS sequence"/>
</dbReference>
<dbReference type="InterPro" id="IPR032466">
    <property type="entry name" value="Metal_Hydrolase"/>
</dbReference>
<dbReference type="SUPFAM" id="SSF51556">
    <property type="entry name" value="Metallo-dependent hydrolases"/>
    <property type="match status" value="1"/>
</dbReference>
<evidence type="ECO:0000313" key="3">
    <source>
        <dbReference type="Proteomes" id="UP001501442"/>
    </source>
</evidence>
<protein>
    <submittedName>
        <fullName evidence="2">Amidohydrolase family protein</fullName>
    </submittedName>
</protein>
<dbReference type="Gene3D" id="3.20.20.140">
    <property type="entry name" value="Metal-dependent hydrolases"/>
    <property type="match status" value="1"/>
</dbReference>
<sequence length="383" mass="41192">MAEPVPGHCSGVTAGDALNEALAMPLVDHHCHGVRRDDLTRAAFEGLMTEGGPSPAGTTYFDTPVGLAIRCWCAPVLGLEPYATPGAYLDRRAELGAEEANRRLLRAARIADFCVDTGLTDEALLTPEEMGHLGGAWSHEIVRIESVAETVAGRGPPATAYAAEFADELAWRADRAVGLKTVVAYRIGLDFDPRPPSSREVTAAATRWLAGPGRLTDPVLLRHALWTAAEIAGDYGLPLQVHTGFGDPDLSLHRANPALLTDFIRAVPAPIVLLHCYPYVREAAYLAAVFPHVYVDVGLTVTHTAASSARVIAEVLELAPFHKILFSTDCYGLAELCHLGAHYHRQGLAAVLTERAGEWSVADAARIARLISADNARRLYFLD</sequence>
<evidence type="ECO:0000313" key="2">
    <source>
        <dbReference type="EMBL" id="GAA4623666.1"/>
    </source>
</evidence>
<dbReference type="Pfam" id="PF04909">
    <property type="entry name" value="Amidohydro_2"/>
    <property type="match status" value="1"/>
</dbReference>
<name>A0ABP8U7H6_9ACTN</name>
<accession>A0ABP8U7H6</accession>
<gene>
    <name evidence="2" type="ORF">GCM10023196_020750</name>
</gene>
<dbReference type="PANTHER" id="PTHR43383:SF2">
    <property type="entry name" value="AMIDOHYDROLASE 2 FAMILY PROTEIN"/>
    <property type="match status" value="1"/>
</dbReference>
<proteinExistence type="predicted"/>
<comment type="caution">
    <text evidence="2">The sequence shown here is derived from an EMBL/GenBank/DDBJ whole genome shotgun (WGS) entry which is preliminary data.</text>
</comment>
<feature type="domain" description="Amidohydrolase-related" evidence="1">
    <location>
        <begin position="153"/>
        <end position="382"/>
    </location>
</feature>
<reference evidence="3" key="1">
    <citation type="journal article" date="2019" name="Int. J. Syst. Evol. Microbiol.">
        <title>The Global Catalogue of Microorganisms (GCM) 10K type strain sequencing project: providing services to taxonomists for standard genome sequencing and annotation.</title>
        <authorList>
            <consortium name="The Broad Institute Genomics Platform"/>
            <consortium name="The Broad Institute Genome Sequencing Center for Infectious Disease"/>
            <person name="Wu L."/>
            <person name="Ma J."/>
        </authorList>
    </citation>
    <scope>NUCLEOTIDE SEQUENCE [LARGE SCALE GENOMIC DNA]</scope>
    <source>
        <strain evidence="3">JCM 17939</strain>
    </source>
</reference>
<dbReference type="PANTHER" id="PTHR43383">
    <property type="entry name" value="NODULIN 6"/>
    <property type="match status" value="1"/>
</dbReference>
<evidence type="ECO:0000259" key="1">
    <source>
        <dbReference type="Pfam" id="PF04909"/>
    </source>
</evidence>